<dbReference type="CDD" id="cd06445">
    <property type="entry name" value="ATase"/>
    <property type="match status" value="1"/>
</dbReference>
<dbReference type="InterPro" id="IPR023546">
    <property type="entry name" value="MGMT"/>
</dbReference>
<keyword evidence="3 9" id="KW-0963">Cytoplasm</keyword>
<keyword evidence="6 9" id="KW-0227">DNA damage</keyword>
<comment type="subcellular location">
    <subcellularLocation>
        <location evidence="9">Cytoplasm</location>
    </subcellularLocation>
</comment>
<evidence type="ECO:0000313" key="15">
    <source>
        <dbReference type="Proteomes" id="UP000255213"/>
    </source>
</evidence>
<dbReference type="HAMAP" id="MF_00772">
    <property type="entry name" value="OGT"/>
    <property type="match status" value="1"/>
</dbReference>
<protein>
    <recommendedName>
        <fullName evidence="9">Methylated-DNA--protein-cysteine methyltransferase</fullName>
        <ecNumber evidence="9">2.1.1.63</ecNumber>
    </recommendedName>
    <alternativeName>
        <fullName evidence="9">6-O-methylguanine-DNA methyltransferase</fullName>
        <shortName evidence="9">MGMT</shortName>
    </alternativeName>
    <alternativeName>
        <fullName evidence="9">O-6-methylguanine-DNA-alkyltransferase</fullName>
    </alternativeName>
</protein>
<dbReference type="AlphaFoldDB" id="A0A1Q8ECJ7"/>
<dbReference type="NCBIfam" id="TIGR00589">
    <property type="entry name" value="ogt"/>
    <property type="match status" value="1"/>
</dbReference>
<evidence type="ECO:0000256" key="9">
    <source>
        <dbReference type="HAMAP-Rule" id="MF_00772"/>
    </source>
</evidence>
<evidence type="ECO:0000256" key="8">
    <source>
        <dbReference type="ARBA" id="ARBA00049348"/>
    </source>
</evidence>
<evidence type="ECO:0000259" key="11">
    <source>
        <dbReference type="Pfam" id="PF02870"/>
    </source>
</evidence>
<evidence type="ECO:0000256" key="3">
    <source>
        <dbReference type="ARBA" id="ARBA00022490"/>
    </source>
</evidence>
<dbReference type="EMBL" id="MSJL01000029">
    <property type="protein sequence ID" value="OLF49511.1"/>
    <property type="molecule type" value="Genomic_DNA"/>
</dbReference>
<dbReference type="Pfam" id="PF01035">
    <property type="entry name" value="DNA_binding_1"/>
    <property type="match status" value="1"/>
</dbReference>
<evidence type="ECO:0000313" key="14">
    <source>
        <dbReference type="Proteomes" id="UP000186437"/>
    </source>
</evidence>
<dbReference type="SUPFAM" id="SSF46767">
    <property type="entry name" value="Methylated DNA-protein cysteine methyltransferase, C-terminal domain"/>
    <property type="match status" value="1"/>
</dbReference>
<organism evidence="12 14">
    <name type="scientific">Streptococcus acidominimus</name>
    <dbReference type="NCBI Taxonomy" id="1326"/>
    <lineage>
        <taxon>Bacteria</taxon>
        <taxon>Bacillati</taxon>
        <taxon>Bacillota</taxon>
        <taxon>Bacilli</taxon>
        <taxon>Lactobacillales</taxon>
        <taxon>Streptococcaceae</taxon>
        <taxon>Streptococcus</taxon>
    </lineage>
</organism>
<keyword evidence="7 9" id="KW-0234">DNA repair</keyword>
<dbReference type="InterPro" id="IPR008332">
    <property type="entry name" value="MethylG_MeTrfase_N"/>
</dbReference>
<dbReference type="PROSITE" id="PS00374">
    <property type="entry name" value="MGMT"/>
    <property type="match status" value="1"/>
</dbReference>
<dbReference type="EC" id="2.1.1.63" evidence="9"/>
<sequence length="170" mass="18710">MTYYKCLYQSPLGPLSLIATDKGLRGIWFEDQKYFERGVTETPIMVEHPILKQATLLLDAYFAGQAVDLSLLSLDLSATPFQKAVWQFLQEIPCGQTVTYGQIAKSLGILSGQAVGGAVGKNPISILIPCHRVVGRKGQLTGYAGGIEKKRWLLAHEALMKKEEEDVSIL</sequence>
<dbReference type="PANTHER" id="PTHR10815">
    <property type="entry name" value="METHYLATED-DNA--PROTEIN-CYSTEINE METHYLTRANSFERASE"/>
    <property type="match status" value="1"/>
</dbReference>
<feature type="domain" description="Methylated-DNA-[protein]-cysteine S-methyltransferase DNA binding" evidence="10">
    <location>
        <begin position="80"/>
        <end position="158"/>
    </location>
</feature>
<reference evidence="13 15" key="3">
    <citation type="submission" date="2018-06" db="EMBL/GenBank/DDBJ databases">
        <authorList>
            <consortium name="Pathogen Informatics"/>
            <person name="Doyle S."/>
        </authorList>
    </citation>
    <scope>NUCLEOTIDE SEQUENCE [LARGE SCALE GENOMIC DNA]</scope>
    <source>
        <strain evidence="13 15">NCTC12957</strain>
    </source>
</reference>
<evidence type="ECO:0000256" key="5">
    <source>
        <dbReference type="ARBA" id="ARBA00022679"/>
    </source>
</evidence>
<dbReference type="InterPro" id="IPR036388">
    <property type="entry name" value="WH-like_DNA-bd_sf"/>
</dbReference>
<dbReference type="GO" id="GO:0032259">
    <property type="term" value="P:methylation"/>
    <property type="evidence" value="ECO:0007669"/>
    <property type="project" value="UniProtKB-KW"/>
</dbReference>
<dbReference type="PANTHER" id="PTHR10815:SF5">
    <property type="entry name" value="METHYLATED-DNA--PROTEIN-CYSTEINE METHYLTRANSFERASE"/>
    <property type="match status" value="1"/>
</dbReference>
<evidence type="ECO:0000259" key="10">
    <source>
        <dbReference type="Pfam" id="PF01035"/>
    </source>
</evidence>
<evidence type="ECO:0000313" key="12">
    <source>
        <dbReference type="EMBL" id="OLF49511.1"/>
    </source>
</evidence>
<keyword evidence="5 9" id="KW-0808">Transferase</keyword>
<comment type="miscellaneous">
    <text evidence="9">This enzyme catalyzes only one turnover and therefore is not strictly catalytic. According to one definition, an enzyme is a biocatalyst that acts repeatedly and over many reaction cycles.</text>
</comment>
<dbReference type="Proteomes" id="UP000255213">
    <property type="component" value="Unassembled WGS sequence"/>
</dbReference>
<evidence type="ECO:0000256" key="2">
    <source>
        <dbReference type="ARBA" id="ARBA00008711"/>
    </source>
</evidence>
<dbReference type="Proteomes" id="UP000186437">
    <property type="component" value="Unassembled WGS sequence"/>
</dbReference>
<keyword evidence="4 9" id="KW-0489">Methyltransferase</keyword>
<dbReference type="FunFam" id="1.10.10.10:FF:000214">
    <property type="entry name" value="Methylated-DNA--protein-cysteine methyltransferase"/>
    <property type="match status" value="1"/>
</dbReference>
<comment type="function">
    <text evidence="9">Involved in the cellular defense against the biological effects of O6-methylguanine (O6-MeG) and O4-methylthymine (O4-MeT) in DNA. Repairs the methylated nucleobase in DNA by stoichiometrically transferring the methyl group to a cysteine residue in the enzyme. This is a suicide reaction: the enzyme is irreversibly inactivated.</text>
</comment>
<evidence type="ECO:0000256" key="1">
    <source>
        <dbReference type="ARBA" id="ARBA00001286"/>
    </source>
</evidence>
<comment type="catalytic activity">
    <reaction evidence="1 9">
        <text>a 4-O-methyl-thymidine in DNA + L-cysteinyl-[protein] = a thymidine in DNA + S-methyl-L-cysteinyl-[protein]</text>
        <dbReference type="Rhea" id="RHEA:53428"/>
        <dbReference type="Rhea" id="RHEA-COMP:10131"/>
        <dbReference type="Rhea" id="RHEA-COMP:10132"/>
        <dbReference type="Rhea" id="RHEA-COMP:13555"/>
        <dbReference type="Rhea" id="RHEA-COMP:13556"/>
        <dbReference type="ChEBI" id="CHEBI:29950"/>
        <dbReference type="ChEBI" id="CHEBI:82612"/>
        <dbReference type="ChEBI" id="CHEBI:137386"/>
        <dbReference type="ChEBI" id="CHEBI:137387"/>
        <dbReference type="EC" id="2.1.1.63"/>
    </reaction>
</comment>
<comment type="catalytic activity">
    <reaction evidence="8 9">
        <text>a 6-O-methyl-2'-deoxyguanosine in DNA + L-cysteinyl-[protein] = S-methyl-L-cysteinyl-[protein] + a 2'-deoxyguanosine in DNA</text>
        <dbReference type="Rhea" id="RHEA:24000"/>
        <dbReference type="Rhea" id="RHEA-COMP:10131"/>
        <dbReference type="Rhea" id="RHEA-COMP:10132"/>
        <dbReference type="Rhea" id="RHEA-COMP:11367"/>
        <dbReference type="Rhea" id="RHEA-COMP:11368"/>
        <dbReference type="ChEBI" id="CHEBI:29950"/>
        <dbReference type="ChEBI" id="CHEBI:82612"/>
        <dbReference type="ChEBI" id="CHEBI:85445"/>
        <dbReference type="ChEBI" id="CHEBI:85448"/>
        <dbReference type="EC" id="2.1.1.63"/>
    </reaction>
</comment>
<feature type="domain" description="Methylguanine DNA methyltransferase ribonuclease-like" evidence="11">
    <location>
        <begin position="4"/>
        <end position="76"/>
    </location>
</feature>
<feature type="active site" description="Nucleophile; methyl group acceptor" evidence="9">
    <location>
        <position position="130"/>
    </location>
</feature>
<dbReference type="OrthoDB" id="9802228at2"/>
<dbReference type="Pfam" id="PF02870">
    <property type="entry name" value="Methyltransf_1N"/>
    <property type="match status" value="1"/>
</dbReference>
<reference evidence="14" key="1">
    <citation type="submission" date="2016-12" db="EMBL/GenBank/DDBJ databases">
        <authorList>
            <person name="Gulvik C.A."/>
        </authorList>
    </citation>
    <scope>NUCLEOTIDE SEQUENCE [LARGE SCALE GENOMIC DNA]</scope>
    <source>
        <strain evidence="14">ATCC 51725</strain>
    </source>
</reference>
<keyword evidence="14" id="KW-1185">Reference proteome</keyword>
<dbReference type="InterPro" id="IPR001497">
    <property type="entry name" value="MethylDNA_cys_MeTrfase_AS"/>
</dbReference>
<evidence type="ECO:0000256" key="6">
    <source>
        <dbReference type="ARBA" id="ARBA00022763"/>
    </source>
</evidence>
<dbReference type="Gene3D" id="3.30.160.70">
    <property type="entry name" value="Methylated DNA-protein cysteine methyltransferase domain"/>
    <property type="match status" value="1"/>
</dbReference>
<dbReference type="SUPFAM" id="SSF53155">
    <property type="entry name" value="Methylated DNA-protein cysteine methyltransferase domain"/>
    <property type="match status" value="1"/>
</dbReference>
<reference evidence="12" key="2">
    <citation type="submission" date="2016-12" db="EMBL/GenBank/DDBJ databases">
        <authorList>
            <person name="Song W.-J."/>
            <person name="Kurnit D.M."/>
        </authorList>
    </citation>
    <scope>NUCLEOTIDE SEQUENCE [LARGE SCALE GENOMIC DNA]</scope>
    <source>
        <strain evidence="12">ATCC 51725</strain>
    </source>
</reference>
<dbReference type="GO" id="GO:0006307">
    <property type="term" value="P:DNA alkylation repair"/>
    <property type="evidence" value="ECO:0007669"/>
    <property type="project" value="UniProtKB-UniRule"/>
</dbReference>
<comment type="similarity">
    <text evidence="2 9">Belongs to the MGMT family.</text>
</comment>
<dbReference type="InterPro" id="IPR036217">
    <property type="entry name" value="MethylDNA_cys_MeTrfase_DNAb"/>
</dbReference>
<evidence type="ECO:0000256" key="4">
    <source>
        <dbReference type="ARBA" id="ARBA00022603"/>
    </source>
</evidence>
<dbReference type="InterPro" id="IPR014048">
    <property type="entry name" value="MethylDNA_cys_MeTrfase_DNA-bd"/>
</dbReference>
<evidence type="ECO:0000313" key="13">
    <source>
        <dbReference type="EMBL" id="SUN07150.1"/>
    </source>
</evidence>
<dbReference type="RefSeq" id="WP_075099491.1">
    <property type="nucleotide sequence ID" value="NZ_MSJL01000029.1"/>
</dbReference>
<accession>A0A1Q8ECJ7</accession>
<evidence type="ECO:0000256" key="7">
    <source>
        <dbReference type="ARBA" id="ARBA00023204"/>
    </source>
</evidence>
<gene>
    <name evidence="13" type="primary">ogt</name>
    <name evidence="12" type="ORF">BU200_06950</name>
    <name evidence="13" type="ORF">NCTC12957_01028</name>
</gene>
<proteinExistence type="inferred from homology"/>
<dbReference type="GO" id="GO:0003908">
    <property type="term" value="F:methylated-DNA-[protein]-cysteine S-methyltransferase activity"/>
    <property type="evidence" value="ECO:0007669"/>
    <property type="project" value="UniProtKB-UniRule"/>
</dbReference>
<dbReference type="Gene3D" id="1.10.10.10">
    <property type="entry name" value="Winged helix-like DNA-binding domain superfamily/Winged helix DNA-binding domain"/>
    <property type="match status" value="1"/>
</dbReference>
<dbReference type="GO" id="GO:0005737">
    <property type="term" value="C:cytoplasm"/>
    <property type="evidence" value="ECO:0007669"/>
    <property type="project" value="UniProtKB-SubCell"/>
</dbReference>
<name>A0A1Q8ECJ7_STRAI</name>
<dbReference type="EMBL" id="UHEN01000001">
    <property type="protein sequence ID" value="SUN07150.1"/>
    <property type="molecule type" value="Genomic_DNA"/>
</dbReference>
<dbReference type="InterPro" id="IPR036631">
    <property type="entry name" value="MGMT_N_sf"/>
</dbReference>